<dbReference type="Proteomes" id="UP000190042">
    <property type="component" value="Unassembled WGS sequence"/>
</dbReference>
<reference evidence="3" key="1">
    <citation type="submission" date="2017-02" db="EMBL/GenBank/DDBJ databases">
        <authorList>
            <person name="Varghese N."/>
            <person name="Submissions S."/>
        </authorList>
    </citation>
    <scope>NUCLEOTIDE SEQUENCE [LARGE SCALE GENOMIC DNA]</scope>
    <source>
        <strain evidence="3">DSM 23966</strain>
    </source>
</reference>
<feature type="transmembrane region" description="Helical" evidence="1">
    <location>
        <begin position="40"/>
        <end position="61"/>
    </location>
</feature>
<proteinExistence type="predicted"/>
<evidence type="ECO:0008006" key="4">
    <source>
        <dbReference type="Google" id="ProtNLM"/>
    </source>
</evidence>
<evidence type="ECO:0000313" key="2">
    <source>
        <dbReference type="EMBL" id="SKB06540.1"/>
    </source>
</evidence>
<evidence type="ECO:0000256" key="1">
    <source>
        <dbReference type="SAM" id="Phobius"/>
    </source>
</evidence>
<dbReference type="RefSeq" id="WP_040759996.1">
    <property type="nucleotide sequence ID" value="NZ_FUYJ01000011.1"/>
</dbReference>
<dbReference type="PANTHER" id="PTHR37304">
    <property type="entry name" value="MEMBRANE PROTEIN-RELATED"/>
    <property type="match status" value="1"/>
</dbReference>
<dbReference type="AlphaFoldDB" id="A0A1T4YXM3"/>
<gene>
    <name evidence="2" type="ORF">SAMN04244570_0182</name>
</gene>
<accession>A0A1T4YXM3</accession>
<name>A0A1T4YXM3_9BACL</name>
<keyword evidence="1" id="KW-0812">Transmembrane</keyword>
<dbReference type="EMBL" id="FUYJ01000011">
    <property type="protein sequence ID" value="SKB06540.1"/>
    <property type="molecule type" value="Genomic_DNA"/>
</dbReference>
<dbReference type="PANTHER" id="PTHR37304:SF1">
    <property type="entry name" value="MEMBRANE PROTEIN"/>
    <property type="match status" value="1"/>
</dbReference>
<organism evidence="2 3">
    <name type="scientific">Sporosarcina newyorkensis</name>
    <dbReference type="NCBI Taxonomy" id="759851"/>
    <lineage>
        <taxon>Bacteria</taxon>
        <taxon>Bacillati</taxon>
        <taxon>Bacillota</taxon>
        <taxon>Bacilli</taxon>
        <taxon>Bacillales</taxon>
        <taxon>Caryophanaceae</taxon>
        <taxon>Sporosarcina</taxon>
    </lineage>
</organism>
<dbReference type="InterPro" id="IPR007211">
    <property type="entry name" value="DUF378"/>
</dbReference>
<keyword evidence="1" id="KW-1133">Transmembrane helix</keyword>
<dbReference type="Pfam" id="PF04070">
    <property type="entry name" value="DUF378"/>
    <property type="match status" value="1"/>
</dbReference>
<keyword evidence="3" id="KW-1185">Reference proteome</keyword>
<sequence length="111" mass="12325">MSMVMRVALALVIIGALNWGLIGFFGFDLVATIFGGQNTILAKIIYAIVGLSGLAAIALLFKPDEEIEGEYSENREAFRNVNYNAEFGDEPDFTAMRKDNERDITIEDEDK</sequence>
<protein>
    <recommendedName>
        <fullName evidence="4">DUF378 domain-containing protein</fullName>
    </recommendedName>
</protein>
<feature type="transmembrane region" description="Helical" evidence="1">
    <location>
        <begin position="7"/>
        <end position="34"/>
    </location>
</feature>
<evidence type="ECO:0000313" key="3">
    <source>
        <dbReference type="Proteomes" id="UP000190042"/>
    </source>
</evidence>
<keyword evidence="1" id="KW-0472">Membrane</keyword>